<gene>
    <name evidence="2" type="ORF">NEOLI_001739</name>
</gene>
<comment type="caution">
    <text evidence="2">The sequence shown here is derived from an EMBL/GenBank/DDBJ whole genome shotgun (WGS) entry which is preliminary data.</text>
</comment>
<feature type="compositionally biased region" description="Low complexity" evidence="1">
    <location>
        <begin position="7"/>
        <end position="16"/>
    </location>
</feature>
<evidence type="ECO:0000256" key="1">
    <source>
        <dbReference type="SAM" id="MobiDB-lite"/>
    </source>
</evidence>
<sequence>MKHQLESSSALPSSQSIETTRSPRQVICQTSTPSNVSGTGHHTLTRKKSGLLRWTSGSKRVLPPNVTNTPFRETRFEKLQKKFSSSNKDFKQENTADSTFVESKFEKSSIAAPLIDSQISPISTHSKLQDVEYDRIRRDLFKSPSRKIELVQVDDVIFEILNPRDGITKMTTRTSGMLGLLDYANDALDAFLMSEAALASVDSLDAVGDFRTCSNHEMGEESTCSSDKDEGQFPHALDEMGLLSPDEALPHADYIVDSSSQSSVPRSSDRRKDDFFRNVEERYVDGV</sequence>
<name>A0A1U7LW89_NEOID</name>
<evidence type="ECO:0000313" key="2">
    <source>
        <dbReference type="EMBL" id="OLL26771.1"/>
    </source>
</evidence>
<reference evidence="2 3" key="1">
    <citation type="submission" date="2016-04" db="EMBL/GenBank/DDBJ databases">
        <title>Evolutionary innovation and constraint leading to complex multicellularity in the Ascomycota.</title>
        <authorList>
            <person name="Cisse O."/>
            <person name="Nguyen A."/>
            <person name="Hewitt D.A."/>
            <person name="Jedd G."/>
            <person name="Stajich J.E."/>
        </authorList>
    </citation>
    <scope>NUCLEOTIDE SEQUENCE [LARGE SCALE GENOMIC DNA]</scope>
    <source>
        <strain evidence="2 3">DAH-3</strain>
    </source>
</reference>
<evidence type="ECO:0000313" key="3">
    <source>
        <dbReference type="Proteomes" id="UP000186594"/>
    </source>
</evidence>
<proteinExistence type="predicted"/>
<organism evidence="2 3">
    <name type="scientific">Neolecta irregularis (strain DAH-3)</name>
    <dbReference type="NCBI Taxonomy" id="1198029"/>
    <lineage>
        <taxon>Eukaryota</taxon>
        <taxon>Fungi</taxon>
        <taxon>Dikarya</taxon>
        <taxon>Ascomycota</taxon>
        <taxon>Taphrinomycotina</taxon>
        <taxon>Neolectales</taxon>
        <taxon>Neolectaceae</taxon>
        <taxon>Neolecta</taxon>
    </lineage>
</organism>
<feature type="region of interest" description="Disordered" evidence="1">
    <location>
        <begin position="1"/>
        <end position="43"/>
    </location>
</feature>
<protein>
    <submittedName>
        <fullName evidence="2">Uncharacterized protein</fullName>
    </submittedName>
</protein>
<feature type="compositionally biased region" description="Polar residues" evidence="1">
    <location>
        <begin position="17"/>
        <end position="42"/>
    </location>
</feature>
<dbReference type="Proteomes" id="UP000186594">
    <property type="component" value="Unassembled WGS sequence"/>
</dbReference>
<keyword evidence="3" id="KW-1185">Reference proteome</keyword>
<dbReference type="EMBL" id="LXFE01000148">
    <property type="protein sequence ID" value="OLL26771.1"/>
    <property type="molecule type" value="Genomic_DNA"/>
</dbReference>
<dbReference type="AlphaFoldDB" id="A0A1U7LW89"/>
<accession>A0A1U7LW89</accession>